<dbReference type="InterPro" id="IPR036582">
    <property type="entry name" value="Mao_N_sf"/>
</dbReference>
<feature type="domain" description="Copper amine oxidase-like N-terminal" evidence="2">
    <location>
        <begin position="46"/>
        <end position="149"/>
    </location>
</feature>
<dbReference type="InterPro" id="IPR035986">
    <property type="entry name" value="PKD_dom_sf"/>
</dbReference>
<dbReference type="SUPFAM" id="SSF49299">
    <property type="entry name" value="PKD domain"/>
    <property type="match status" value="2"/>
</dbReference>
<evidence type="ECO:0000313" key="3">
    <source>
        <dbReference type="EMBL" id="MBD3918664.1"/>
    </source>
</evidence>
<dbReference type="SUPFAM" id="SSF55383">
    <property type="entry name" value="Copper amine oxidase, domain N"/>
    <property type="match status" value="1"/>
</dbReference>
<dbReference type="EMBL" id="JACXZA010000002">
    <property type="protein sequence ID" value="MBD3918664.1"/>
    <property type="molecule type" value="Genomic_DNA"/>
</dbReference>
<proteinExistence type="predicted"/>
<comment type="caution">
    <text evidence="3">The sequence shown here is derived from an EMBL/GenBank/DDBJ whole genome shotgun (WGS) entry which is preliminary data.</text>
</comment>
<evidence type="ECO:0000313" key="4">
    <source>
        <dbReference type="Proteomes" id="UP000609346"/>
    </source>
</evidence>
<gene>
    <name evidence="3" type="ORF">H8B09_07880</name>
</gene>
<dbReference type="Gene3D" id="3.30.457.10">
    <property type="entry name" value="Copper amine oxidase-like, N-terminal domain"/>
    <property type="match status" value="1"/>
</dbReference>
<protein>
    <submittedName>
        <fullName evidence="3">Copper amine oxidase N-terminal domain-containing protein</fullName>
    </submittedName>
</protein>
<organism evidence="3 4">
    <name type="scientific">Paenibacillus terricola</name>
    <dbReference type="NCBI Taxonomy" id="2763503"/>
    <lineage>
        <taxon>Bacteria</taxon>
        <taxon>Bacillati</taxon>
        <taxon>Bacillota</taxon>
        <taxon>Bacilli</taxon>
        <taxon>Bacillales</taxon>
        <taxon>Paenibacillaceae</taxon>
        <taxon>Paenibacillus</taxon>
    </lineage>
</organism>
<dbReference type="InterPro" id="IPR012854">
    <property type="entry name" value="Cu_amine_oxidase-like_N"/>
</dbReference>
<dbReference type="Gene3D" id="2.60.40.10">
    <property type="entry name" value="Immunoglobulins"/>
    <property type="match status" value="1"/>
</dbReference>
<dbReference type="Proteomes" id="UP000609346">
    <property type="component" value="Unassembled WGS sequence"/>
</dbReference>
<keyword evidence="4" id="KW-1185">Reference proteome</keyword>
<dbReference type="Pfam" id="PF07833">
    <property type="entry name" value="Cu_amine_oxidN1"/>
    <property type="match status" value="1"/>
</dbReference>
<dbReference type="RefSeq" id="WP_191202979.1">
    <property type="nucleotide sequence ID" value="NZ_JACXZA010000002.1"/>
</dbReference>
<name>A0ABR8MWX9_9BACL</name>
<dbReference type="InterPro" id="IPR013783">
    <property type="entry name" value="Ig-like_fold"/>
</dbReference>
<reference evidence="3 4" key="1">
    <citation type="submission" date="2020-09" db="EMBL/GenBank/DDBJ databases">
        <title>Paenibacillus sp. strain PR3 16S rRNA gene Genome sequencing and assembly.</title>
        <authorList>
            <person name="Kim J."/>
        </authorList>
    </citation>
    <scope>NUCLEOTIDE SEQUENCE [LARGE SCALE GENOMIC DNA]</scope>
    <source>
        <strain evidence="3 4">PR3</strain>
    </source>
</reference>
<keyword evidence="1" id="KW-0732">Signal</keyword>
<sequence length="657" mass="71324">MKKIKWLLLLSLLMMQMAVNVPSLYAAGSTTDTLTMVKNSTTIVHNGAKTTAAQPLTFINGVSYIPLKAIAVEFGYKVTYNASSKESIATSSDGVELRFKPNSTTVMKNGVGTALTGPAINQKGSFMIPVKSWSILTGAQLSLVGTTMTLSWSTAPKAPTAAFEVSPTEIYAQQTLVQYKDKSVIPSGSGILNEVWDGRQDVFEEAGTYTITRQVQDYNGTWSDPYSVTIQVKAPNQAPVADFATDKTTYRIGENVLYTDWSTDDENSIVSAKWSGNEKVFFAAGEYPVSLEVTDRHGLTSQVTKNITVSSEVLYTREEYYSLFTPVGEKYSINGASVLNSTVVPFTSVSEPAQMVRSNSPETWTSEGIAYEDQLLGDIRFMFHNMNNTGGPVKMYLLATNYGSVTANVGIGASGLGGPNPQVSATGKMSTARYLTALASNPATSWMTVKPGETKEVLPLISQRALKQSEVISAFADLVTDQRLEFHIVVVKEGKNPITELPNLTYFIERDAHVRGTFNGTNRAIEINETLGNSPQRLVIGDGKLDPYLTGYDGLTGNLEINKGNFGVLYKMKLTHVAPRTLISLNPRGGYYMGAFLVNGKLVTLPASTPTITDNNEAGVLYRTGLTEETVEIQFMIAPGGNLPLAMLFTPLPSVRW</sequence>
<feature type="signal peptide" evidence="1">
    <location>
        <begin position="1"/>
        <end position="26"/>
    </location>
</feature>
<feature type="chain" id="PRO_5047406147" evidence="1">
    <location>
        <begin position="27"/>
        <end position="657"/>
    </location>
</feature>
<evidence type="ECO:0000256" key="1">
    <source>
        <dbReference type="SAM" id="SignalP"/>
    </source>
</evidence>
<accession>A0ABR8MWX9</accession>
<evidence type="ECO:0000259" key="2">
    <source>
        <dbReference type="Pfam" id="PF07833"/>
    </source>
</evidence>